<dbReference type="STRING" id="5601.A0A0D2F6W5"/>
<dbReference type="HOGENOM" id="CLU_034489_0_0_1"/>
<evidence type="ECO:0000256" key="2">
    <source>
        <dbReference type="SAM" id="Phobius"/>
    </source>
</evidence>
<reference evidence="3 4" key="1">
    <citation type="submission" date="2015-01" db="EMBL/GenBank/DDBJ databases">
        <title>The Genome Sequence of Capronia semiimmersa CBS27337.</title>
        <authorList>
            <consortium name="The Broad Institute Genomics Platform"/>
            <person name="Cuomo C."/>
            <person name="de Hoog S."/>
            <person name="Gorbushina A."/>
            <person name="Stielow B."/>
            <person name="Teixiera M."/>
            <person name="Abouelleil A."/>
            <person name="Chapman S.B."/>
            <person name="Priest M."/>
            <person name="Young S.K."/>
            <person name="Wortman J."/>
            <person name="Nusbaum C."/>
            <person name="Birren B."/>
        </authorList>
    </citation>
    <scope>NUCLEOTIDE SEQUENCE [LARGE SCALE GENOMIC DNA]</scope>
    <source>
        <strain evidence="3 4">CBS 27337</strain>
    </source>
</reference>
<name>A0A0D2F6W5_9EURO</name>
<sequence>MGASDELSRQWRNPSDTLSLLLLIGGEIVQRAVAQLFGVHVKPAKWCPRIYLTPVAFSFGWVGFAFMSLSSIIGDKQLMPAEPDGSSIVVNCDTGYTRTNRSWLLGRILRDRELAVEANPGPEEDKLKKKEIKELAGLREEDPPPRVSLRIDIFELQGDETGPSIDHVCVLGWLTIAAQLGISIIPWALYGDWIIFLVTAAGTLFALLTGSLHQWNCEKWPGRRLNPPEKHDKSNKTNDPKTSPPPNKTAMISVNTEVTPDMEKGLAGPLSPKQPHGTSTPRKGKTKTICLTRGNGHRYAMILLCSQSAWDLETLATATSDSLPETSWCLLSLAVLWICLLISVSGLESHTWFLLLIGGLGMLQNVYVASAPRKPETLGLRMKPFAQRPTILGTNVKEEKFWLKPGEAERWNDEKATPDHALVTSYLEPWQTVGVRGAIRELEKTVPKAGMAIMPEFFPAVWRVEKERYRDKKEEKFWQWMFLRPRKEDRPDGTAQNGRD</sequence>
<keyword evidence="2" id="KW-1133">Transmembrane helix</keyword>
<keyword evidence="2" id="KW-0472">Membrane</keyword>
<feature type="region of interest" description="Disordered" evidence="1">
    <location>
        <begin position="263"/>
        <end position="287"/>
    </location>
</feature>
<dbReference type="AlphaFoldDB" id="A0A0D2F6W5"/>
<feature type="compositionally biased region" description="Basic and acidic residues" evidence="1">
    <location>
        <begin position="226"/>
        <end position="239"/>
    </location>
</feature>
<evidence type="ECO:0000256" key="1">
    <source>
        <dbReference type="SAM" id="MobiDB-lite"/>
    </source>
</evidence>
<evidence type="ECO:0000313" key="4">
    <source>
        <dbReference type="Proteomes" id="UP000054266"/>
    </source>
</evidence>
<dbReference type="Proteomes" id="UP000054266">
    <property type="component" value="Unassembled WGS sequence"/>
</dbReference>
<feature type="transmembrane region" description="Helical" evidence="2">
    <location>
        <begin position="168"/>
        <end position="187"/>
    </location>
</feature>
<feature type="region of interest" description="Disordered" evidence="1">
    <location>
        <begin position="221"/>
        <end position="251"/>
    </location>
</feature>
<feature type="transmembrane region" description="Helical" evidence="2">
    <location>
        <begin position="50"/>
        <end position="69"/>
    </location>
</feature>
<feature type="transmembrane region" description="Helical" evidence="2">
    <location>
        <begin position="352"/>
        <end position="372"/>
    </location>
</feature>
<protein>
    <submittedName>
        <fullName evidence="3">Uncharacterized protein</fullName>
    </submittedName>
</protein>
<evidence type="ECO:0000313" key="3">
    <source>
        <dbReference type="EMBL" id="KIW62680.1"/>
    </source>
</evidence>
<gene>
    <name evidence="3" type="ORF">PV04_10833</name>
</gene>
<keyword evidence="4" id="KW-1185">Reference proteome</keyword>
<keyword evidence="2" id="KW-0812">Transmembrane</keyword>
<feature type="transmembrane region" description="Helical" evidence="2">
    <location>
        <begin position="193"/>
        <end position="215"/>
    </location>
</feature>
<accession>A0A0D2F6W5</accession>
<feature type="transmembrane region" description="Helical" evidence="2">
    <location>
        <begin position="328"/>
        <end position="346"/>
    </location>
</feature>
<proteinExistence type="predicted"/>
<dbReference type="EMBL" id="KN846963">
    <property type="protein sequence ID" value="KIW62680.1"/>
    <property type="molecule type" value="Genomic_DNA"/>
</dbReference>
<organism evidence="3 4">
    <name type="scientific">Phialophora macrospora</name>
    <dbReference type="NCBI Taxonomy" id="1851006"/>
    <lineage>
        <taxon>Eukaryota</taxon>
        <taxon>Fungi</taxon>
        <taxon>Dikarya</taxon>
        <taxon>Ascomycota</taxon>
        <taxon>Pezizomycotina</taxon>
        <taxon>Eurotiomycetes</taxon>
        <taxon>Chaetothyriomycetidae</taxon>
        <taxon>Chaetothyriales</taxon>
        <taxon>Herpotrichiellaceae</taxon>
        <taxon>Phialophora</taxon>
    </lineage>
</organism>